<dbReference type="AlphaFoldDB" id="A0AAN9PNH4"/>
<gene>
    <name evidence="1" type="ORF">RJT34_15013</name>
</gene>
<proteinExistence type="predicted"/>
<accession>A0AAN9PNH4</accession>
<sequence>MQIFISPSSLTSLSHNSPILGLFEALGCDVQLLAEISNWVCPPPFVFLRFKITEQYRVWSTIVFEITTVENLDNLLEMEILL</sequence>
<organism evidence="1 2">
    <name type="scientific">Clitoria ternatea</name>
    <name type="common">Butterfly pea</name>
    <dbReference type="NCBI Taxonomy" id="43366"/>
    <lineage>
        <taxon>Eukaryota</taxon>
        <taxon>Viridiplantae</taxon>
        <taxon>Streptophyta</taxon>
        <taxon>Embryophyta</taxon>
        <taxon>Tracheophyta</taxon>
        <taxon>Spermatophyta</taxon>
        <taxon>Magnoliopsida</taxon>
        <taxon>eudicotyledons</taxon>
        <taxon>Gunneridae</taxon>
        <taxon>Pentapetalae</taxon>
        <taxon>rosids</taxon>
        <taxon>fabids</taxon>
        <taxon>Fabales</taxon>
        <taxon>Fabaceae</taxon>
        <taxon>Papilionoideae</taxon>
        <taxon>50 kb inversion clade</taxon>
        <taxon>NPAAA clade</taxon>
        <taxon>indigoferoid/millettioid clade</taxon>
        <taxon>Phaseoleae</taxon>
        <taxon>Clitoria</taxon>
    </lineage>
</organism>
<comment type="caution">
    <text evidence="1">The sequence shown here is derived from an EMBL/GenBank/DDBJ whole genome shotgun (WGS) entry which is preliminary data.</text>
</comment>
<reference evidence="1 2" key="1">
    <citation type="submission" date="2024-01" db="EMBL/GenBank/DDBJ databases">
        <title>The genomes of 5 underutilized Papilionoideae crops provide insights into root nodulation and disease resistance.</title>
        <authorList>
            <person name="Yuan L."/>
        </authorList>
    </citation>
    <scope>NUCLEOTIDE SEQUENCE [LARGE SCALE GENOMIC DNA]</scope>
    <source>
        <strain evidence="1">LY-2023</strain>
        <tissue evidence="1">Leaf</tissue>
    </source>
</reference>
<dbReference type="Proteomes" id="UP001359559">
    <property type="component" value="Unassembled WGS sequence"/>
</dbReference>
<dbReference type="EMBL" id="JAYKXN010000003">
    <property type="protein sequence ID" value="KAK7304023.1"/>
    <property type="molecule type" value="Genomic_DNA"/>
</dbReference>
<keyword evidence="2" id="KW-1185">Reference proteome</keyword>
<protein>
    <submittedName>
        <fullName evidence="1">Uncharacterized protein</fullName>
    </submittedName>
</protein>
<name>A0AAN9PNH4_CLITE</name>
<evidence type="ECO:0000313" key="2">
    <source>
        <dbReference type="Proteomes" id="UP001359559"/>
    </source>
</evidence>
<evidence type="ECO:0000313" key="1">
    <source>
        <dbReference type="EMBL" id="KAK7304023.1"/>
    </source>
</evidence>